<dbReference type="Proteomes" id="UP000178532">
    <property type="component" value="Unassembled WGS sequence"/>
</dbReference>
<keyword evidence="6" id="KW-0067">ATP-binding</keyword>
<dbReference type="InterPro" id="IPR003593">
    <property type="entry name" value="AAA+_ATPase"/>
</dbReference>
<feature type="transmembrane region" description="Helical" evidence="9">
    <location>
        <begin position="78"/>
        <end position="99"/>
    </location>
</feature>
<organism evidence="12 13">
    <name type="scientific">Candidatus Kaiserbacteria bacterium RIFCSPHIGHO2_02_FULL_54_22</name>
    <dbReference type="NCBI Taxonomy" id="1798495"/>
    <lineage>
        <taxon>Bacteria</taxon>
        <taxon>Candidatus Kaiseribacteriota</taxon>
    </lineage>
</organism>
<keyword evidence="5" id="KW-0547">Nucleotide-binding</keyword>
<dbReference type="SMART" id="SM00382">
    <property type="entry name" value="AAA"/>
    <property type="match status" value="1"/>
</dbReference>
<keyword evidence="8 9" id="KW-0472">Membrane</keyword>
<gene>
    <name evidence="12" type="ORF">A3C19_01865</name>
</gene>
<evidence type="ECO:0000256" key="7">
    <source>
        <dbReference type="ARBA" id="ARBA00022989"/>
    </source>
</evidence>
<keyword evidence="4 9" id="KW-0812">Transmembrane</keyword>
<dbReference type="PROSITE" id="PS00211">
    <property type="entry name" value="ABC_TRANSPORTER_1"/>
    <property type="match status" value="1"/>
</dbReference>
<evidence type="ECO:0000256" key="9">
    <source>
        <dbReference type="SAM" id="Phobius"/>
    </source>
</evidence>
<dbReference type="InterPro" id="IPR003439">
    <property type="entry name" value="ABC_transporter-like_ATP-bd"/>
</dbReference>
<evidence type="ECO:0000256" key="2">
    <source>
        <dbReference type="ARBA" id="ARBA00022448"/>
    </source>
</evidence>
<evidence type="ECO:0000256" key="4">
    <source>
        <dbReference type="ARBA" id="ARBA00022692"/>
    </source>
</evidence>
<evidence type="ECO:0000313" key="13">
    <source>
        <dbReference type="Proteomes" id="UP000178532"/>
    </source>
</evidence>
<dbReference type="PANTHER" id="PTHR24221">
    <property type="entry name" value="ATP-BINDING CASSETTE SUB-FAMILY B"/>
    <property type="match status" value="1"/>
</dbReference>
<feature type="transmembrane region" description="Helical" evidence="9">
    <location>
        <begin position="47"/>
        <end position="71"/>
    </location>
</feature>
<dbReference type="SUPFAM" id="SSF52540">
    <property type="entry name" value="P-loop containing nucleoside triphosphate hydrolases"/>
    <property type="match status" value="1"/>
</dbReference>
<dbReference type="Pfam" id="PF00005">
    <property type="entry name" value="ABC_tran"/>
    <property type="match status" value="1"/>
</dbReference>
<dbReference type="PANTHER" id="PTHR24221:SF654">
    <property type="entry name" value="ATP-BINDING CASSETTE SUB-FAMILY B MEMBER 6"/>
    <property type="match status" value="1"/>
</dbReference>
<dbReference type="InterPro" id="IPR039421">
    <property type="entry name" value="Type_1_exporter"/>
</dbReference>
<dbReference type="GO" id="GO:0016887">
    <property type="term" value="F:ATP hydrolysis activity"/>
    <property type="evidence" value="ECO:0007669"/>
    <property type="project" value="InterPro"/>
</dbReference>
<dbReference type="AlphaFoldDB" id="A0A1F6DJ97"/>
<keyword evidence="2" id="KW-0813">Transport</keyword>
<evidence type="ECO:0000256" key="8">
    <source>
        <dbReference type="ARBA" id="ARBA00023136"/>
    </source>
</evidence>
<reference evidence="12 13" key="1">
    <citation type="journal article" date="2016" name="Nat. Commun.">
        <title>Thousands of microbial genomes shed light on interconnected biogeochemical processes in an aquifer system.</title>
        <authorList>
            <person name="Anantharaman K."/>
            <person name="Brown C.T."/>
            <person name="Hug L.A."/>
            <person name="Sharon I."/>
            <person name="Castelle C.J."/>
            <person name="Probst A.J."/>
            <person name="Thomas B.C."/>
            <person name="Singh A."/>
            <person name="Wilkins M.J."/>
            <person name="Karaoz U."/>
            <person name="Brodie E.L."/>
            <person name="Williams K.H."/>
            <person name="Hubbard S.S."/>
            <person name="Banfield J.F."/>
        </authorList>
    </citation>
    <scope>NUCLEOTIDE SEQUENCE [LARGE SCALE GENOMIC DNA]</scope>
</reference>
<evidence type="ECO:0000259" key="11">
    <source>
        <dbReference type="PROSITE" id="PS50929"/>
    </source>
</evidence>
<feature type="transmembrane region" description="Helical" evidence="9">
    <location>
        <begin position="255"/>
        <end position="279"/>
    </location>
</feature>
<dbReference type="PROSITE" id="PS50929">
    <property type="entry name" value="ABC_TM1F"/>
    <property type="match status" value="1"/>
</dbReference>
<dbReference type="STRING" id="1798495.A3C19_01865"/>
<evidence type="ECO:0000256" key="6">
    <source>
        <dbReference type="ARBA" id="ARBA00022840"/>
    </source>
</evidence>
<proteinExistence type="predicted"/>
<feature type="domain" description="ABC transporter" evidence="10">
    <location>
        <begin position="351"/>
        <end position="585"/>
    </location>
</feature>
<accession>A0A1F6DJ97</accession>
<dbReference type="Pfam" id="PF00664">
    <property type="entry name" value="ABC_membrane"/>
    <property type="match status" value="1"/>
</dbReference>
<protein>
    <recommendedName>
        <fullName evidence="14">ABC transporter ATP-binding protein</fullName>
    </recommendedName>
</protein>
<dbReference type="GO" id="GO:0005886">
    <property type="term" value="C:plasma membrane"/>
    <property type="evidence" value="ECO:0007669"/>
    <property type="project" value="UniProtKB-SubCell"/>
</dbReference>
<evidence type="ECO:0000313" key="12">
    <source>
        <dbReference type="EMBL" id="OGG61481.1"/>
    </source>
</evidence>
<dbReference type="Gene3D" id="3.40.50.300">
    <property type="entry name" value="P-loop containing nucleotide triphosphate hydrolases"/>
    <property type="match status" value="1"/>
</dbReference>
<dbReference type="EMBL" id="MFLI01000020">
    <property type="protein sequence ID" value="OGG61481.1"/>
    <property type="molecule type" value="Genomic_DNA"/>
</dbReference>
<keyword evidence="3" id="KW-1003">Cell membrane</keyword>
<comment type="caution">
    <text evidence="12">The sequence shown here is derived from an EMBL/GenBank/DDBJ whole genome shotgun (WGS) entry which is preliminary data.</text>
</comment>
<dbReference type="InterPro" id="IPR017871">
    <property type="entry name" value="ABC_transporter-like_CS"/>
</dbReference>
<evidence type="ECO:0000256" key="1">
    <source>
        <dbReference type="ARBA" id="ARBA00004651"/>
    </source>
</evidence>
<dbReference type="PROSITE" id="PS50893">
    <property type="entry name" value="ABC_TRANSPORTER_2"/>
    <property type="match status" value="1"/>
</dbReference>
<evidence type="ECO:0000259" key="10">
    <source>
        <dbReference type="PROSITE" id="PS50893"/>
    </source>
</evidence>
<sequence length="587" mass="64298">MKDTLQTLWSTFGKYRWHVAGLVMFGILSPLLEGIGINAVIPLVSFFLGGGGAATDFVTRTIHTFFAFLHIPFTFRYLLVFIFGLFITRAISVVAFGYIKGWIGADFLGKESEDVLRRALLSSWSFSLKQKIGTMHNTLVRDVQQTGGLLGAVTQTIQSFSGFLVYLLVAMNISPVMTFYTIGGGAVLLFVLRPLVRHARRIGHQTAGVEKQFAQFLSEHIIGMKSIKAAGAEHAAIKSGVAHIRLLRHLSIRQGFVSTISSSLFQPFAIILVVLLFLLTYHAPGFNIISFGASLYLIQKIFTYLESGQNSMQSISALLPYVKNVAAFKRDLDLHRESTDGDKPFVLARKLVFKDVSFSYGEGKHVLDGADFSIPAGKTVGLVGPSGAGKTSIADLLLRLFKPNAGSLLLDGVPSEAISLQEWRTNIGYVSQDVFLLNDTIEENIRFYNQAVTVEDIENTAKQANIYEFIKGLPEGFKTTTGDRGVMLSGGQRQRIALARALVGTPSLLILDEATSALDHESEKLIHESIRALHGTVTVLIIAHRPSTVAEADTILVLSRGRIIERGTPQQLLQDPASYFSKMQGVS</sequence>
<feature type="domain" description="ABC transmembrane type-1" evidence="11">
    <location>
        <begin position="39"/>
        <end position="324"/>
    </location>
</feature>
<dbReference type="InterPro" id="IPR011527">
    <property type="entry name" value="ABC1_TM_dom"/>
</dbReference>
<dbReference type="InterPro" id="IPR027417">
    <property type="entry name" value="P-loop_NTPase"/>
</dbReference>
<feature type="transmembrane region" description="Helical" evidence="9">
    <location>
        <begin position="163"/>
        <end position="192"/>
    </location>
</feature>
<dbReference type="GO" id="GO:0034040">
    <property type="term" value="F:ATPase-coupled lipid transmembrane transporter activity"/>
    <property type="evidence" value="ECO:0007669"/>
    <property type="project" value="TreeGrafter"/>
</dbReference>
<evidence type="ECO:0000256" key="3">
    <source>
        <dbReference type="ARBA" id="ARBA00022475"/>
    </source>
</evidence>
<dbReference type="GO" id="GO:0140359">
    <property type="term" value="F:ABC-type transporter activity"/>
    <property type="evidence" value="ECO:0007669"/>
    <property type="project" value="InterPro"/>
</dbReference>
<feature type="transmembrane region" description="Helical" evidence="9">
    <location>
        <begin position="21"/>
        <end position="41"/>
    </location>
</feature>
<evidence type="ECO:0008006" key="14">
    <source>
        <dbReference type="Google" id="ProtNLM"/>
    </source>
</evidence>
<keyword evidence="7 9" id="KW-1133">Transmembrane helix</keyword>
<evidence type="ECO:0000256" key="5">
    <source>
        <dbReference type="ARBA" id="ARBA00022741"/>
    </source>
</evidence>
<dbReference type="SUPFAM" id="SSF90123">
    <property type="entry name" value="ABC transporter transmembrane region"/>
    <property type="match status" value="1"/>
</dbReference>
<name>A0A1F6DJ97_9BACT</name>
<dbReference type="GO" id="GO:0005524">
    <property type="term" value="F:ATP binding"/>
    <property type="evidence" value="ECO:0007669"/>
    <property type="project" value="UniProtKB-KW"/>
</dbReference>
<dbReference type="Gene3D" id="1.20.1560.10">
    <property type="entry name" value="ABC transporter type 1, transmembrane domain"/>
    <property type="match status" value="1"/>
</dbReference>
<dbReference type="InterPro" id="IPR036640">
    <property type="entry name" value="ABC1_TM_sf"/>
</dbReference>
<comment type="subcellular location">
    <subcellularLocation>
        <location evidence="1">Cell membrane</location>
        <topology evidence="1">Multi-pass membrane protein</topology>
    </subcellularLocation>
</comment>
<dbReference type="FunFam" id="3.40.50.300:FF:000221">
    <property type="entry name" value="Multidrug ABC transporter ATP-binding protein"/>
    <property type="match status" value="1"/>
</dbReference>